<gene>
    <name evidence="1" type="ORF">F4821DRAFT_19327</name>
</gene>
<proteinExistence type="predicted"/>
<evidence type="ECO:0000313" key="1">
    <source>
        <dbReference type="EMBL" id="KAI6090490.1"/>
    </source>
</evidence>
<name>A0ACC0DDL1_9PEZI</name>
<keyword evidence="2" id="KW-1185">Reference proteome</keyword>
<dbReference type="EMBL" id="MU394290">
    <property type="protein sequence ID" value="KAI6090490.1"/>
    <property type="molecule type" value="Genomic_DNA"/>
</dbReference>
<evidence type="ECO:0000313" key="2">
    <source>
        <dbReference type="Proteomes" id="UP001497680"/>
    </source>
</evidence>
<comment type="caution">
    <text evidence="1">The sequence shown here is derived from an EMBL/GenBank/DDBJ whole genome shotgun (WGS) entry which is preliminary data.</text>
</comment>
<protein>
    <submittedName>
        <fullName evidence="1">Uncharacterized protein</fullName>
    </submittedName>
</protein>
<dbReference type="Proteomes" id="UP001497680">
    <property type="component" value="Unassembled WGS sequence"/>
</dbReference>
<sequence>MDSPDSNKDTVLVHTSPQLNSTNETEVEPSSKTNFDQSIVDMSTPVPLEEESTASEPETKECEVKETETKETETKETEAKESEVKESEVKESEVSEPEVNEPRVNEPEVKVEQQGIEEMGNSLSQRAMDTSAPDSPVPMDNQDQAAAQPTTSDNFAQTTEIDEAAPDSVDSETDTSTDATSSTSSSSTSSSSTSSSSTSTLIADEESNQVGFRSSATSRATSSTFTYEINPQYFVLPTSPHNAFFYLHYLTHVPQVYLFTAGSPFLAIAPFVIPPPVMSDRVAAAPARAVNFARTNTIIQPDGRAEMQPTNASATRPDADEVIELAEAAAAGEIPEPAPEAIPSVDPIPPSGPPPNPPAPPAAAAAAAPEPNNNNNGLPPALNAAPPAAPPPAAAAAPANPGVGAPGQNIYPRVVSQVAPPFGRRAQAAASNPGAPIIIMNPAPAQPQQNMTFVNANQQQPFLWVNAPMVAPSVPAPQPGNTGSWCKFFSSHLSLISILHATCLDTVVYMYFFFLFETPAS</sequence>
<accession>A0ACC0DDL1</accession>
<reference evidence="1 2" key="1">
    <citation type="journal article" date="2022" name="New Phytol.">
        <title>Ecological generalism drives hyperdiversity of secondary metabolite gene clusters in xylarialean endophytes.</title>
        <authorList>
            <person name="Franco M.E.E."/>
            <person name="Wisecaver J.H."/>
            <person name="Arnold A.E."/>
            <person name="Ju Y.M."/>
            <person name="Slot J.C."/>
            <person name="Ahrendt S."/>
            <person name="Moore L.P."/>
            <person name="Eastman K.E."/>
            <person name="Scott K."/>
            <person name="Konkel Z."/>
            <person name="Mondo S.J."/>
            <person name="Kuo A."/>
            <person name="Hayes R.D."/>
            <person name="Haridas S."/>
            <person name="Andreopoulos B."/>
            <person name="Riley R."/>
            <person name="LaButti K."/>
            <person name="Pangilinan J."/>
            <person name="Lipzen A."/>
            <person name="Amirebrahimi M."/>
            <person name="Yan J."/>
            <person name="Adam C."/>
            <person name="Keymanesh K."/>
            <person name="Ng V."/>
            <person name="Louie K."/>
            <person name="Northen T."/>
            <person name="Drula E."/>
            <person name="Henrissat B."/>
            <person name="Hsieh H.M."/>
            <person name="Youens-Clark K."/>
            <person name="Lutzoni F."/>
            <person name="Miadlikowska J."/>
            <person name="Eastwood D.C."/>
            <person name="Hamelin R.C."/>
            <person name="Grigoriev I.V."/>
            <person name="U'Ren J.M."/>
        </authorList>
    </citation>
    <scope>NUCLEOTIDE SEQUENCE [LARGE SCALE GENOMIC DNA]</scope>
    <source>
        <strain evidence="1 2">ER1909</strain>
    </source>
</reference>
<organism evidence="1 2">
    <name type="scientific">Hypoxylon rubiginosum</name>
    <dbReference type="NCBI Taxonomy" id="110542"/>
    <lineage>
        <taxon>Eukaryota</taxon>
        <taxon>Fungi</taxon>
        <taxon>Dikarya</taxon>
        <taxon>Ascomycota</taxon>
        <taxon>Pezizomycotina</taxon>
        <taxon>Sordariomycetes</taxon>
        <taxon>Xylariomycetidae</taxon>
        <taxon>Xylariales</taxon>
        <taxon>Hypoxylaceae</taxon>
        <taxon>Hypoxylon</taxon>
    </lineage>
</organism>